<dbReference type="SUPFAM" id="SSF55073">
    <property type="entry name" value="Nucleotide cyclase"/>
    <property type="match status" value="1"/>
</dbReference>
<dbReference type="Pfam" id="PF13185">
    <property type="entry name" value="GAF_2"/>
    <property type="match status" value="2"/>
</dbReference>
<dbReference type="PANTHER" id="PTHR45138">
    <property type="entry name" value="REGULATORY COMPONENTS OF SENSORY TRANSDUCTION SYSTEM"/>
    <property type="match status" value="1"/>
</dbReference>
<dbReference type="SMART" id="SM00267">
    <property type="entry name" value="GGDEF"/>
    <property type="match status" value="1"/>
</dbReference>
<dbReference type="InterPro" id="IPR029016">
    <property type="entry name" value="GAF-like_dom_sf"/>
</dbReference>
<dbReference type="InterPro" id="IPR029787">
    <property type="entry name" value="Nucleotide_cyclase"/>
</dbReference>
<dbReference type="GO" id="GO:0005886">
    <property type="term" value="C:plasma membrane"/>
    <property type="evidence" value="ECO:0007669"/>
    <property type="project" value="TreeGrafter"/>
</dbReference>
<dbReference type="Gene3D" id="3.30.450.40">
    <property type="match status" value="3"/>
</dbReference>
<reference evidence="3 4" key="1">
    <citation type="submission" date="2007-08" db="EMBL/GenBank/DDBJ databases">
        <title>Complete sequence of Roseiflexus castenholzii DSM 13941.</title>
        <authorList>
            <consortium name="US DOE Joint Genome Institute"/>
            <person name="Copeland A."/>
            <person name="Lucas S."/>
            <person name="Lapidus A."/>
            <person name="Barry K."/>
            <person name="Glavina del Rio T."/>
            <person name="Dalin E."/>
            <person name="Tice H."/>
            <person name="Pitluck S."/>
            <person name="Thompson L.S."/>
            <person name="Brettin T."/>
            <person name="Bruce D."/>
            <person name="Detter J.C."/>
            <person name="Han C."/>
            <person name="Tapia R."/>
            <person name="Schmutz J."/>
            <person name="Larimer F."/>
            <person name="Land M."/>
            <person name="Hauser L."/>
            <person name="Kyrpides N."/>
            <person name="Mikhailova N."/>
            <person name="Bryant D.A."/>
            <person name="Hanada S."/>
            <person name="Tsukatani Y."/>
            <person name="Richardson P."/>
        </authorList>
    </citation>
    <scope>NUCLEOTIDE SEQUENCE [LARGE SCALE GENOMIC DNA]</scope>
    <source>
        <strain evidence="4">DSM 13941 / HLO8</strain>
    </source>
</reference>
<dbReference type="PANTHER" id="PTHR45138:SF9">
    <property type="entry name" value="DIGUANYLATE CYCLASE DGCM-RELATED"/>
    <property type="match status" value="1"/>
</dbReference>
<dbReference type="PROSITE" id="PS50887">
    <property type="entry name" value="GGDEF"/>
    <property type="match status" value="1"/>
</dbReference>
<gene>
    <name evidence="3" type="ordered locus">Rcas_2470</name>
</gene>
<dbReference type="GO" id="GO:0052621">
    <property type="term" value="F:diguanylate cyclase activity"/>
    <property type="evidence" value="ECO:0007669"/>
    <property type="project" value="TreeGrafter"/>
</dbReference>
<dbReference type="FunFam" id="3.30.70.270:FF:000001">
    <property type="entry name" value="Diguanylate cyclase domain protein"/>
    <property type="match status" value="1"/>
</dbReference>
<dbReference type="InterPro" id="IPR003018">
    <property type="entry name" value="GAF"/>
</dbReference>
<feature type="coiled-coil region" evidence="1">
    <location>
        <begin position="202"/>
        <end position="229"/>
    </location>
</feature>
<dbReference type="eggNOG" id="COG2203">
    <property type="taxonomic scope" value="Bacteria"/>
</dbReference>
<dbReference type="Gene3D" id="3.30.70.270">
    <property type="match status" value="1"/>
</dbReference>
<dbReference type="Pfam" id="PF01590">
    <property type="entry name" value="GAF"/>
    <property type="match status" value="1"/>
</dbReference>
<sequence>MDIESLRAENEALKARISDLERALQHAQDESRSPLFSAAPDCFTALHETALTIMRHLDLNDVLEAIVLHATRLAGTSDGYIDLLSPDGTQMEMKIGVGWYAEHCREPIDIGDGIGGRVWQTGKPMIVRDYRTWEGRVPFLDSSSIGTIVAVPLRSGSTVIGVLGISYFESDRPVADALVDMLLRFADLAAIAIGNARLYTIVQNELAERRRIEAELRENEQQLRRLYAITRRQAQELHLIGQVREAIAREIDLPALFRVVVESINATFGYTLVCIYLRDGDNLILQHQVGYPSPINRIPLDKGVISRTILSGRPTLITDVRSDPNFIGVMDNITSEICVPLCDQERVIGALNIESVDGVVLTEDDLRLITELTGHINVAIERARLYEQLWRRVQQLDALYDIMTDMIGNLDLDAVLQTIVTRMIALLRATHGMIALYDPEQRNLRIHYSTGMDHNYANKRLALGEGLIGKVALTRQPLVVYNYEHWEGQSPVFRSMPSSNVLAAPLLAGDELIGTLSVGDVSLARVFTNDDIRLLSMFAQQATIAIKNARLFAEVQHLAITDPLMGIYNRRYFFSAAAREFERARRHRHTLAILIADLDNFKQINDHYGHPIGDQVLQAVSNTFRRELRSIDLLARYGGEEIIVLLPETDCSGVIRVVERLRSRLLEAIATERGAIHITASFGAAVSQRINAPDVETLIGSADRALLRAKQQGKDRLVIWCDACAANGVCLLAPPEACDRRITVVSSTNTSPEKTA</sequence>
<dbReference type="AlphaFoldDB" id="A7NM02"/>
<evidence type="ECO:0000313" key="4">
    <source>
        <dbReference type="Proteomes" id="UP000000263"/>
    </source>
</evidence>
<keyword evidence="1" id="KW-0175">Coiled coil</keyword>
<name>A7NM02_ROSCS</name>
<accession>A7NM02</accession>
<dbReference type="KEGG" id="rca:Rcas_2470"/>
<dbReference type="Proteomes" id="UP000000263">
    <property type="component" value="Chromosome"/>
</dbReference>
<evidence type="ECO:0000313" key="3">
    <source>
        <dbReference type="EMBL" id="ABU58550.1"/>
    </source>
</evidence>
<dbReference type="GO" id="GO:0043709">
    <property type="term" value="P:cell adhesion involved in single-species biofilm formation"/>
    <property type="evidence" value="ECO:0007669"/>
    <property type="project" value="TreeGrafter"/>
</dbReference>
<dbReference type="EMBL" id="CP000804">
    <property type="protein sequence ID" value="ABU58550.1"/>
    <property type="molecule type" value="Genomic_DNA"/>
</dbReference>
<dbReference type="HOGENOM" id="CLU_385324_0_0_0"/>
<dbReference type="OrthoDB" id="9783388at2"/>
<evidence type="ECO:0000256" key="1">
    <source>
        <dbReference type="SAM" id="Coils"/>
    </source>
</evidence>
<dbReference type="CDD" id="cd01949">
    <property type="entry name" value="GGDEF"/>
    <property type="match status" value="1"/>
</dbReference>
<dbReference type="STRING" id="383372.Rcas_2470"/>
<dbReference type="eggNOG" id="COG2199">
    <property type="taxonomic scope" value="Bacteria"/>
</dbReference>
<feature type="domain" description="GGDEF" evidence="2">
    <location>
        <begin position="589"/>
        <end position="722"/>
    </location>
</feature>
<organism evidence="3 4">
    <name type="scientific">Roseiflexus castenholzii (strain DSM 13941 / HLO8)</name>
    <dbReference type="NCBI Taxonomy" id="383372"/>
    <lineage>
        <taxon>Bacteria</taxon>
        <taxon>Bacillati</taxon>
        <taxon>Chloroflexota</taxon>
        <taxon>Chloroflexia</taxon>
        <taxon>Chloroflexales</taxon>
        <taxon>Roseiflexineae</taxon>
        <taxon>Roseiflexaceae</taxon>
        <taxon>Roseiflexus</taxon>
    </lineage>
</organism>
<proteinExistence type="predicted"/>
<dbReference type="NCBIfam" id="TIGR00254">
    <property type="entry name" value="GGDEF"/>
    <property type="match status" value="1"/>
</dbReference>
<dbReference type="GO" id="GO:1902201">
    <property type="term" value="P:negative regulation of bacterial-type flagellum-dependent cell motility"/>
    <property type="evidence" value="ECO:0007669"/>
    <property type="project" value="TreeGrafter"/>
</dbReference>
<keyword evidence="4" id="KW-1185">Reference proteome</keyword>
<evidence type="ECO:0000259" key="2">
    <source>
        <dbReference type="PROSITE" id="PS50887"/>
    </source>
</evidence>
<dbReference type="RefSeq" id="WP_012120974.1">
    <property type="nucleotide sequence ID" value="NC_009767.1"/>
</dbReference>
<protein>
    <submittedName>
        <fullName evidence="3">Diguanylate cyclase with GAF sensor</fullName>
    </submittedName>
</protein>
<dbReference type="SUPFAM" id="SSF55781">
    <property type="entry name" value="GAF domain-like"/>
    <property type="match status" value="3"/>
</dbReference>
<feature type="coiled-coil region" evidence="1">
    <location>
        <begin position="3"/>
        <end position="30"/>
    </location>
</feature>
<dbReference type="InterPro" id="IPR050469">
    <property type="entry name" value="Diguanylate_Cyclase"/>
</dbReference>
<dbReference type="SMART" id="SM00065">
    <property type="entry name" value="GAF"/>
    <property type="match status" value="3"/>
</dbReference>
<dbReference type="Pfam" id="PF00990">
    <property type="entry name" value="GGDEF"/>
    <property type="match status" value="1"/>
</dbReference>
<dbReference type="InterPro" id="IPR000160">
    <property type="entry name" value="GGDEF_dom"/>
</dbReference>
<dbReference type="InterPro" id="IPR043128">
    <property type="entry name" value="Rev_trsase/Diguanyl_cyclase"/>
</dbReference>